<feature type="transmembrane region" description="Helical" evidence="8">
    <location>
        <begin position="481"/>
        <end position="505"/>
    </location>
</feature>
<evidence type="ECO:0000256" key="5">
    <source>
        <dbReference type="ARBA" id="ARBA00023136"/>
    </source>
</evidence>
<evidence type="ECO:0000256" key="8">
    <source>
        <dbReference type="SAM" id="Phobius"/>
    </source>
</evidence>
<feature type="compositionally biased region" description="Polar residues" evidence="7">
    <location>
        <begin position="1836"/>
        <end position="1858"/>
    </location>
</feature>
<keyword evidence="11" id="KW-1185">Reference proteome</keyword>
<feature type="transmembrane region" description="Helical" evidence="8">
    <location>
        <begin position="1330"/>
        <end position="1353"/>
    </location>
</feature>
<feature type="region of interest" description="Disordered" evidence="7">
    <location>
        <begin position="1370"/>
        <end position="1398"/>
    </location>
</feature>
<gene>
    <name evidence="10" type="ORF">CSUI_001156</name>
</gene>
<accession>A0A2C6LCN7</accession>
<feature type="transmembrane region" description="Helical" evidence="8">
    <location>
        <begin position="511"/>
        <end position="533"/>
    </location>
</feature>
<dbReference type="InterPro" id="IPR000731">
    <property type="entry name" value="SSD"/>
</dbReference>
<feature type="transmembrane region" description="Helical" evidence="8">
    <location>
        <begin position="436"/>
        <end position="460"/>
    </location>
</feature>
<comment type="subcellular location">
    <subcellularLocation>
        <location evidence="1">Membrane</location>
        <topology evidence="1">Multi-pass membrane protein</topology>
    </subcellularLocation>
</comment>
<feature type="compositionally biased region" description="Low complexity" evidence="7">
    <location>
        <begin position="1912"/>
        <end position="1930"/>
    </location>
</feature>
<dbReference type="Proteomes" id="UP000221165">
    <property type="component" value="Unassembled WGS sequence"/>
</dbReference>
<feature type="region of interest" description="Disordered" evidence="7">
    <location>
        <begin position="968"/>
        <end position="1005"/>
    </location>
</feature>
<keyword evidence="4 8" id="KW-1133">Transmembrane helix</keyword>
<feature type="region of interest" description="Disordered" evidence="7">
    <location>
        <begin position="865"/>
        <end position="954"/>
    </location>
</feature>
<evidence type="ECO:0000256" key="2">
    <source>
        <dbReference type="ARBA" id="ARBA00005585"/>
    </source>
</evidence>
<feature type="transmembrane region" description="Helical" evidence="8">
    <location>
        <begin position="1211"/>
        <end position="1231"/>
    </location>
</feature>
<feature type="region of interest" description="Disordered" evidence="7">
    <location>
        <begin position="635"/>
        <end position="678"/>
    </location>
</feature>
<feature type="compositionally biased region" description="Basic residues" evidence="7">
    <location>
        <begin position="1756"/>
        <end position="1770"/>
    </location>
</feature>
<dbReference type="GO" id="GO:0016020">
    <property type="term" value="C:membrane"/>
    <property type="evidence" value="ECO:0007669"/>
    <property type="project" value="UniProtKB-SubCell"/>
</dbReference>
<evidence type="ECO:0000256" key="7">
    <source>
        <dbReference type="SAM" id="MobiDB-lite"/>
    </source>
</evidence>
<feature type="compositionally biased region" description="Polar residues" evidence="7">
    <location>
        <begin position="1627"/>
        <end position="1639"/>
    </location>
</feature>
<name>A0A2C6LCN7_9APIC</name>
<protein>
    <submittedName>
        <fullName evidence="10">Patched family protein</fullName>
    </submittedName>
</protein>
<evidence type="ECO:0000256" key="4">
    <source>
        <dbReference type="ARBA" id="ARBA00022989"/>
    </source>
</evidence>
<feature type="compositionally biased region" description="Basic and acidic residues" evidence="7">
    <location>
        <begin position="1951"/>
        <end position="1963"/>
    </location>
</feature>
<dbReference type="PROSITE" id="PS50156">
    <property type="entry name" value="SSD"/>
    <property type="match status" value="1"/>
</dbReference>
<keyword evidence="3 8" id="KW-0812">Transmembrane</keyword>
<comment type="similarity">
    <text evidence="2">Belongs to the patched family.</text>
</comment>
<feature type="compositionally biased region" description="Low complexity" evidence="7">
    <location>
        <begin position="922"/>
        <end position="936"/>
    </location>
</feature>
<evidence type="ECO:0000313" key="11">
    <source>
        <dbReference type="Proteomes" id="UP000221165"/>
    </source>
</evidence>
<feature type="transmembrane region" description="Helical" evidence="8">
    <location>
        <begin position="1179"/>
        <end position="1204"/>
    </location>
</feature>
<dbReference type="EMBL" id="MIGC01000459">
    <property type="protein sequence ID" value="PHJ24988.1"/>
    <property type="molecule type" value="Genomic_DNA"/>
</dbReference>
<feature type="transmembrane region" description="Helical" evidence="8">
    <location>
        <begin position="1294"/>
        <end position="1318"/>
    </location>
</feature>
<dbReference type="VEuPathDB" id="ToxoDB:CSUI_001156"/>
<dbReference type="OrthoDB" id="330566at2759"/>
<dbReference type="InterPro" id="IPR003392">
    <property type="entry name" value="PTHD_SSD"/>
</dbReference>
<dbReference type="Pfam" id="PF02460">
    <property type="entry name" value="Patched"/>
    <property type="match status" value="1"/>
</dbReference>
<feature type="transmembrane region" description="Helical" evidence="8">
    <location>
        <begin position="796"/>
        <end position="815"/>
    </location>
</feature>
<keyword evidence="6" id="KW-0325">Glycoprotein</keyword>
<feature type="compositionally biased region" description="Polar residues" evidence="7">
    <location>
        <begin position="1739"/>
        <end position="1755"/>
    </location>
</feature>
<dbReference type="InterPro" id="IPR051697">
    <property type="entry name" value="Patched_domain-protein"/>
</dbReference>
<dbReference type="SUPFAM" id="SSF82866">
    <property type="entry name" value="Multidrug efflux transporter AcrB transmembrane domain"/>
    <property type="match status" value="2"/>
</dbReference>
<reference evidence="10 11" key="1">
    <citation type="journal article" date="2017" name="Int. J. Parasitol.">
        <title>The genome of the protozoan parasite Cystoisospora suis and a reverse vaccinology approach to identify vaccine candidates.</title>
        <authorList>
            <person name="Palmieri N."/>
            <person name="Shrestha A."/>
            <person name="Ruttkowski B."/>
            <person name="Beck T."/>
            <person name="Vogl C."/>
            <person name="Tomley F."/>
            <person name="Blake D.P."/>
            <person name="Joachim A."/>
        </authorList>
    </citation>
    <scope>NUCLEOTIDE SEQUENCE [LARGE SCALE GENOMIC DNA]</scope>
    <source>
        <strain evidence="10 11">Wien I</strain>
    </source>
</reference>
<evidence type="ECO:0000259" key="9">
    <source>
        <dbReference type="PROSITE" id="PS50156"/>
    </source>
</evidence>
<evidence type="ECO:0000313" key="10">
    <source>
        <dbReference type="EMBL" id="PHJ24988.1"/>
    </source>
</evidence>
<feature type="transmembrane region" description="Helical" evidence="8">
    <location>
        <begin position="408"/>
        <end position="430"/>
    </location>
</feature>
<dbReference type="Gene3D" id="1.20.1640.10">
    <property type="entry name" value="Multidrug efflux transporter AcrB transmembrane domain"/>
    <property type="match status" value="2"/>
</dbReference>
<proteinExistence type="inferred from homology"/>
<dbReference type="PANTHER" id="PTHR10796:SF92">
    <property type="entry name" value="PATCHED-RELATED, ISOFORM A"/>
    <property type="match status" value="1"/>
</dbReference>
<feature type="compositionally biased region" description="Low complexity" evidence="7">
    <location>
        <begin position="1686"/>
        <end position="1698"/>
    </location>
</feature>
<comment type="caution">
    <text evidence="10">The sequence shown here is derived from an EMBL/GenBank/DDBJ whole genome shotgun (WGS) entry which is preliminary data.</text>
</comment>
<feature type="compositionally biased region" description="Polar residues" evidence="7">
    <location>
        <begin position="1670"/>
        <end position="1685"/>
    </location>
</feature>
<dbReference type="RefSeq" id="XP_067926660.1">
    <property type="nucleotide sequence ID" value="XM_068061362.1"/>
</dbReference>
<feature type="compositionally biased region" description="Basic and acidic residues" evidence="7">
    <location>
        <begin position="1381"/>
        <end position="1394"/>
    </location>
</feature>
<dbReference type="GeneID" id="94424573"/>
<feature type="compositionally biased region" description="Basic and acidic residues" evidence="7">
    <location>
        <begin position="893"/>
        <end position="913"/>
    </location>
</feature>
<sequence>MGVLPWLRRCWRGYNAFCKELLHQKESIVEAIGEGFAKWGRVCYRYPYHVMIASLIVCAAMASGLLPPTPVWIDGAEKLYSLPYSRARDDGSLHSSYFGDVLGRKSVVILKHKDEGGNILTWKHLEAIQHMDAIIRGREVDPAGSRKLVIPRTFGDQNDNIHSTSTLRGDTDGDGFSELRREESDLPGASGGVASATGRGVMDDRDYMTFEDICMVNPWGECSIDSVLKFGLHEMRQMGLLPNEPEVWVFDGTVYNTKQAAFIPEYYLGGTTTEQCWRPLPVELAKRLLPPHRIKAMPDKPGFALVDIDCIVKAEAAMLQYDADGRAQFEDRNMMWERLFIQILKENQSFGDLRVSFQAFRSRDDELRASTSESKDVVYVVFTFFILATYSTGLNFSCDLYRNKLFSALMGFGAAFMGLGAGMGIVAYMGMPMVPTVLICPFLVLGIGVDDMFVIMNCYCVSYTIHNPEDRCVQALRISGLGISITTMTNLISFGVGAFSTYMSIRNFCVYSAMALLMGYVFVLAFFFPTLCIDARREECARVCPFCLPDISDREKAARERYGHMTDEERKVLDSTSSLSQEELIAYKVNVFYEEQKIKAAARRRRRVVEARGTAGKTRPDGQGRLLRRIKELLTAHHPPTASSRKVSPAVSIPADPSKNAAANFPTSPPPFLPQHSTSALSAPYLHSSAASQTSVNKPGQTGATGDKAVAFFGTSTSAEGGLQQIVEGAGEEREDLMRLTTTIGDLHPALAREALYEEPRGNVGRKWRQFFLCYYGPFLMWTPIKASAQKPADRACITVVLAFACVAGVSIYGFTKLEMGLELSELAPSNSYMRQFDRDFSRYFNKFDQPTDIFFVDRKKHPGDSGGTDGIAGKPVASTRHPASASKRHKTSERDVPEPDSFHRTLTRERVDGSFSSHQKLSSPSLLRGSSLGVSETGGPGASLSPWPDEEGFPHLILTDDAVGGADSDTLGSQTVASAGGRKLAASDDTARTPAMTSGDLLSPGANLEEETTVRTEWWNPRVQAALREFHKKVESRPSTSRLVNPLLTMLDDPQLGPKLRMGDKQIFEDTIYYQLVHSKSPYRQFKFDFIWTGRELKTWRMRLLPKYMATSEERAAWMKQLRDDCDEAGLLLATARHSAENAPVPEKKDVEESKEGSAAPLYAVPYTYMMIFYESDLGILSSVLINMLSAGIAMLLVAFVLIPEALAGLLVIVMICLIDLALFGFMYFWKASAVVVDNYRCSPSLCVQVKLHMVSTIALVISIGFAVDYSAHLCHTFTHCKGETREKRVIESLVLMGNPVFHGACSTLLGILLLGFSESFVFSVFFRMMVMVVVFGASHGMFLLPVILSWVGPMGGGHGEHALTSAAIPELPDVPPPKKGGEDYPCKQEPMGKSRSASFSRKLAHPHDALIHSQELSVINQGVNSRTAAVAAVAAGSVPSEENPQRTHLPSLHRARTLATTDAGRSGPQQQLVHPHAASLPVLLPGTKLNLPPHSASAEREGPMKSTGIGHYLGSRFVHTQPGLYSIGSNGEKNDPRLSYGSSPVDYGSHQHRQLLAGHKDAGMALAALSATATSMRHPAEAHSAELELPSAFPQHRSLQNPEAPSTVVESTGDMDEYPVALSAGNGSRCVSDTARLTSEPKGGSRDRGAGRAEPKETGKGDPGVRLTASSQPPIQPSTQTEASSLYSSGRSSTSMRSRRSSATNGGHVLEVRKGIGVLSFPGTAKLGSAACLQTGLTQPGNADQTQRRASSGNRKHIQTHPHSRKKFSAGESKEVFQSCLEAAAGKSRSRSGPFGPFNPRNLSASQHRSSMVPPPSSHSASSISSTSGHPTSMLRSTSSPASGATRLRQGSSENAGSKARDLLTSSAVHARRSRAGTPLDSGRGLAEDESIATAPQGNTVKERLHTGLTRSQSAGSQSQQAATQRGRSTSRCPEEGRIEAGLPSQGEGQKKQGEEKARLP</sequence>
<keyword evidence="5 8" id="KW-0472">Membrane</keyword>
<organism evidence="10 11">
    <name type="scientific">Cystoisospora suis</name>
    <dbReference type="NCBI Taxonomy" id="483139"/>
    <lineage>
        <taxon>Eukaryota</taxon>
        <taxon>Sar</taxon>
        <taxon>Alveolata</taxon>
        <taxon>Apicomplexa</taxon>
        <taxon>Conoidasida</taxon>
        <taxon>Coccidia</taxon>
        <taxon>Eucoccidiorida</taxon>
        <taxon>Eimeriorina</taxon>
        <taxon>Sarcocystidae</taxon>
        <taxon>Cystoisospora</taxon>
    </lineage>
</organism>
<feature type="region of interest" description="Disordered" evidence="7">
    <location>
        <begin position="1620"/>
        <end position="1709"/>
    </location>
</feature>
<feature type="compositionally biased region" description="Low complexity" evidence="7">
    <location>
        <begin position="1820"/>
        <end position="1835"/>
    </location>
</feature>
<evidence type="ECO:0000256" key="1">
    <source>
        <dbReference type="ARBA" id="ARBA00004141"/>
    </source>
</evidence>
<feature type="transmembrane region" description="Helical" evidence="8">
    <location>
        <begin position="377"/>
        <end position="396"/>
    </location>
</feature>
<dbReference type="PANTHER" id="PTHR10796">
    <property type="entry name" value="PATCHED-RELATED"/>
    <property type="match status" value="1"/>
</dbReference>
<feature type="domain" description="SSD" evidence="9">
    <location>
        <begin position="376"/>
        <end position="533"/>
    </location>
</feature>
<feature type="compositionally biased region" description="Basic and acidic residues" evidence="7">
    <location>
        <begin position="1645"/>
        <end position="1662"/>
    </location>
</feature>
<evidence type="ECO:0000256" key="6">
    <source>
        <dbReference type="ARBA" id="ARBA00023180"/>
    </source>
</evidence>
<feature type="region of interest" description="Disordered" evidence="7">
    <location>
        <begin position="160"/>
        <end position="197"/>
    </location>
</feature>
<feature type="region of interest" description="Disordered" evidence="7">
    <location>
        <begin position="1739"/>
        <end position="1963"/>
    </location>
</feature>
<evidence type="ECO:0000256" key="3">
    <source>
        <dbReference type="ARBA" id="ARBA00022692"/>
    </source>
</evidence>